<dbReference type="PRINTS" id="PR00711">
    <property type="entry name" value="ANATPEPTIDE"/>
</dbReference>
<dbReference type="SMART" id="SM00183">
    <property type="entry name" value="NAT_PEP"/>
    <property type="match status" value="1"/>
</dbReference>
<protein>
    <submittedName>
        <fullName evidence="11">Uncharacterized protein</fullName>
    </submittedName>
</protein>
<evidence type="ECO:0000256" key="3">
    <source>
        <dbReference type="ARBA" id="ARBA00022525"/>
    </source>
</evidence>
<dbReference type="GeneTree" id="ENSGT00940000154513"/>
<accession>A0AAY5L052</accession>
<feature type="signal peptide" evidence="10">
    <location>
        <begin position="1"/>
        <end position="26"/>
    </location>
</feature>
<feature type="compositionally biased region" description="Polar residues" evidence="9">
    <location>
        <begin position="69"/>
        <end position="79"/>
    </location>
</feature>
<dbReference type="GO" id="GO:0005179">
    <property type="term" value="F:hormone activity"/>
    <property type="evidence" value="ECO:0007669"/>
    <property type="project" value="UniProtKB-KW"/>
</dbReference>
<dbReference type="PANTHER" id="PTHR14066">
    <property type="entry name" value="ATRIAL NATRIURETIC FACTOR PRECURSOR"/>
    <property type="match status" value="1"/>
</dbReference>
<keyword evidence="12" id="KW-1185">Reference proteome</keyword>
<dbReference type="GeneID" id="105013773"/>
<evidence type="ECO:0000313" key="11">
    <source>
        <dbReference type="Ensembl" id="ENSELUP00000093940.1"/>
    </source>
</evidence>
<keyword evidence="4" id="KW-0372">Hormone</keyword>
<evidence type="ECO:0000256" key="2">
    <source>
        <dbReference type="ARBA" id="ARBA00009041"/>
    </source>
</evidence>
<name>A0AAY5L052_ESOLU</name>
<evidence type="ECO:0000256" key="10">
    <source>
        <dbReference type="SAM" id="SignalP"/>
    </source>
</evidence>
<evidence type="ECO:0000256" key="6">
    <source>
        <dbReference type="ARBA" id="ARBA00022858"/>
    </source>
</evidence>
<proteinExistence type="inferred from homology"/>
<reference evidence="11" key="2">
    <citation type="submission" date="2025-08" db="UniProtKB">
        <authorList>
            <consortium name="Ensembl"/>
        </authorList>
    </citation>
    <scope>IDENTIFICATION</scope>
</reference>
<dbReference type="GO" id="GO:0005737">
    <property type="term" value="C:cytoplasm"/>
    <property type="evidence" value="ECO:0007669"/>
    <property type="project" value="TreeGrafter"/>
</dbReference>
<keyword evidence="5 10" id="KW-0732">Signal</keyword>
<dbReference type="InterPro" id="IPR050787">
    <property type="entry name" value="Natriuretic_peptide"/>
</dbReference>
<keyword evidence="3" id="KW-0964">Secreted</keyword>
<dbReference type="Proteomes" id="UP000265140">
    <property type="component" value="Chromosome 12"/>
</dbReference>
<comment type="similarity">
    <text evidence="2 8">Belongs to the natriuretic peptide family.</text>
</comment>
<evidence type="ECO:0000256" key="8">
    <source>
        <dbReference type="RuleBase" id="RU003686"/>
    </source>
</evidence>
<gene>
    <name evidence="11" type="primary">NPPA</name>
</gene>
<evidence type="ECO:0000256" key="9">
    <source>
        <dbReference type="SAM" id="MobiDB-lite"/>
    </source>
</evidence>
<dbReference type="InterPro" id="IPR030480">
    <property type="entry name" value="Natr_peptide_CS"/>
</dbReference>
<keyword evidence="6 8" id="KW-0838">Vasoactive</keyword>
<dbReference type="Pfam" id="PF00212">
    <property type="entry name" value="ANP"/>
    <property type="match status" value="1"/>
</dbReference>
<dbReference type="GO" id="GO:0007218">
    <property type="term" value="P:neuropeptide signaling pathway"/>
    <property type="evidence" value="ECO:0007669"/>
    <property type="project" value="TreeGrafter"/>
</dbReference>
<dbReference type="GO" id="GO:0051427">
    <property type="term" value="F:hormone receptor binding"/>
    <property type="evidence" value="ECO:0007669"/>
    <property type="project" value="TreeGrafter"/>
</dbReference>
<dbReference type="GO" id="GO:0019934">
    <property type="term" value="P:cGMP-mediated signaling"/>
    <property type="evidence" value="ECO:0007669"/>
    <property type="project" value="TreeGrafter"/>
</dbReference>
<evidence type="ECO:0000256" key="7">
    <source>
        <dbReference type="ARBA" id="ARBA00023157"/>
    </source>
</evidence>
<feature type="region of interest" description="Disordered" evidence="9">
    <location>
        <begin position="59"/>
        <end position="88"/>
    </location>
</feature>
<dbReference type="GO" id="GO:0003085">
    <property type="term" value="P:negative regulation of systemic arterial blood pressure"/>
    <property type="evidence" value="ECO:0007669"/>
    <property type="project" value="TreeGrafter"/>
</dbReference>
<dbReference type="AlphaFoldDB" id="A0AAY5L052"/>
<sequence>MESYMARMTVSWALLVLVCQQMLVAAHVLGRPYPASDLVQLKNLLERFEETLASVAIAENPAVDYEGPNSESEQSQNNPGWDMVQEAPQRSVLSDIREQTTDESYSRAQSLKNKLQDLLMASRSKAVSGCFGGRMDRIGTASGLGCTPKKGS</sequence>
<reference evidence="11 12" key="1">
    <citation type="submission" date="2020-02" db="EMBL/GenBank/DDBJ databases">
        <title>Esox lucius (northern pike) genome, fEsoLuc1, primary haplotype.</title>
        <authorList>
            <person name="Myers G."/>
            <person name="Karagic N."/>
            <person name="Meyer A."/>
            <person name="Pippel M."/>
            <person name="Reichard M."/>
            <person name="Winkler S."/>
            <person name="Tracey A."/>
            <person name="Sims Y."/>
            <person name="Howe K."/>
            <person name="Rhie A."/>
            <person name="Formenti G."/>
            <person name="Durbin R."/>
            <person name="Fedrigo O."/>
            <person name="Jarvis E.D."/>
        </authorList>
    </citation>
    <scope>NUCLEOTIDE SEQUENCE [LARGE SCALE GENOMIC DNA]</scope>
</reference>
<dbReference type="InterPro" id="IPR000663">
    <property type="entry name" value="Natr_peptide"/>
</dbReference>
<evidence type="ECO:0000313" key="12">
    <source>
        <dbReference type="Proteomes" id="UP000265140"/>
    </source>
</evidence>
<evidence type="ECO:0000256" key="4">
    <source>
        <dbReference type="ARBA" id="ARBA00022702"/>
    </source>
</evidence>
<feature type="chain" id="PRO_5044310848" evidence="10">
    <location>
        <begin position="27"/>
        <end position="152"/>
    </location>
</feature>
<dbReference type="GO" id="GO:0005615">
    <property type="term" value="C:extracellular space"/>
    <property type="evidence" value="ECO:0007669"/>
    <property type="project" value="TreeGrafter"/>
</dbReference>
<dbReference type="InterPro" id="IPR002407">
    <property type="entry name" value="Natriuretic_peptide_atrial"/>
</dbReference>
<evidence type="ECO:0000256" key="5">
    <source>
        <dbReference type="ARBA" id="ARBA00022729"/>
    </source>
</evidence>
<comment type="subcellular location">
    <subcellularLocation>
        <location evidence="1 8">Secreted</location>
    </subcellularLocation>
</comment>
<dbReference type="GO" id="GO:0007168">
    <property type="term" value="P:receptor guanylyl cyclase signaling pathway"/>
    <property type="evidence" value="ECO:0007669"/>
    <property type="project" value="TreeGrafter"/>
</dbReference>
<dbReference type="PROSITE" id="PS00263">
    <property type="entry name" value="NATRIURETIC_PEPTIDE"/>
    <property type="match status" value="1"/>
</dbReference>
<reference evidence="11" key="3">
    <citation type="submission" date="2025-09" db="UniProtKB">
        <authorList>
            <consortium name="Ensembl"/>
        </authorList>
    </citation>
    <scope>IDENTIFICATION</scope>
</reference>
<dbReference type="Ensembl" id="ENSELUT00000102107.1">
    <property type="protein sequence ID" value="ENSELUP00000093940.1"/>
    <property type="gene ID" value="ENSELUG00000039532.1"/>
</dbReference>
<organism evidence="11 12">
    <name type="scientific">Esox lucius</name>
    <name type="common">Northern pike</name>
    <dbReference type="NCBI Taxonomy" id="8010"/>
    <lineage>
        <taxon>Eukaryota</taxon>
        <taxon>Metazoa</taxon>
        <taxon>Chordata</taxon>
        <taxon>Craniata</taxon>
        <taxon>Vertebrata</taxon>
        <taxon>Euteleostomi</taxon>
        <taxon>Actinopterygii</taxon>
        <taxon>Neopterygii</taxon>
        <taxon>Teleostei</taxon>
        <taxon>Protacanthopterygii</taxon>
        <taxon>Esociformes</taxon>
        <taxon>Esocidae</taxon>
        <taxon>Esox</taxon>
    </lineage>
</organism>
<dbReference type="RefSeq" id="XP_028979795.1">
    <property type="nucleotide sequence ID" value="XM_029123962.2"/>
</dbReference>
<evidence type="ECO:0000256" key="1">
    <source>
        <dbReference type="ARBA" id="ARBA00004613"/>
    </source>
</evidence>
<keyword evidence="7" id="KW-1015">Disulfide bond</keyword>
<dbReference type="GO" id="GO:0006182">
    <property type="term" value="P:cGMP biosynthetic process"/>
    <property type="evidence" value="ECO:0007669"/>
    <property type="project" value="TreeGrafter"/>
</dbReference>
<dbReference type="PANTHER" id="PTHR14066:SF10">
    <property type="entry name" value="NATRIURETIC PEPTIDES B"/>
    <property type="match status" value="1"/>
</dbReference>
<dbReference type="GO" id="GO:0097746">
    <property type="term" value="P:blood vessel diameter maintenance"/>
    <property type="evidence" value="ECO:0007669"/>
    <property type="project" value="UniProtKB-KW"/>
</dbReference>